<evidence type="ECO:0000313" key="3">
    <source>
        <dbReference type="EMBL" id="QCK16396.1"/>
    </source>
</evidence>
<dbReference type="InterPro" id="IPR050778">
    <property type="entry name" value="Cueball_EGF_LRP_Nidogen"/>
</dbReference>
<dbReference type="PANTHER" id="PTHR46513">
    <property type="entry name" value="VITELLOGENIN RECEPTOR-LIKE PROTEIN-RELATED-RELATED"/>
    <property type="match status" value="1"/>
</dbReference>
<dbReference type="SUPFAM" id="SSF49299">
    <property type="entry name" value="PKD domain"/>
    <property type="match status" value="2"/>
</dbReference>
<dbReference type="Gene3D" id="2.60.40.10">
    <property type="entry name" value="Immunoglobulins"/>
    <property type="match status" value="2"/>
</dbReference>
<dbReference type="Pfam" id="PF00058">
    <property type="entry name" value="Ldl_recept_b"/>
    <property type="match status" value="1"/>
</dbReference>
<dbReference type="Proteomes" id="UP000298616">
    <property type="component" value="Chromosome"/>
</dbReference>
<dbReference type="InterPro" id="IPR013783">
    <property type="entry name" value="Ig-like_fold"/>
</dbReference>
<dbReference type="RefSeq" id="WP_137091984.1">
    <property type="nucleotide sequence ID" value="NZ_CP028923.1"/>
</dbReference>
<dbReference type="GO" id="GO:0042813">
    <property type="term" value="F:Wnt receptor activity"/>
    <property type="evidence" value="ECO:0007669"/>
    <property type="project" value="TreeGrafter"/>
</dbReference>
<feature type="domain" description="PKD" evidence="2">
    <location>
        <begin position="132"/>
        <end position="187"/>
    </location>
</feature>
<organism evidence="3 4">
    <name type="scientific">Mangrovivirga cuniculi</name>
    <dbReference type="NCBI Taxonomy" id="2715131"/>
    <lineage>
        <taxon>Bacteria</taxon>
        <taxon>Pseudomonadati</taxon>
        <taxon>Bacteroidota</taxon>
        <taxon>Cytophagia</taxon>
        <taxon>Cytophagales</taxon>
        <taxon>Mangrovivirgaceae</taxon>
        <taxon>Mangrovivirga</taxon>
    </lineage>
</organism>
<feature type="domain" description="PKD" evidence="2">
    <location>
        <begin position="30"/>
        <end position="106"/>
    </location>
</feature>
<dbReference type="PROSITE" id="PS50093">
    <property type="entry name" value="PKD"/>
    <property type="match status" value="2"/>
</dbReference>
<dbReference type="CDD" id="cd00146">
    <property type="entry name" value="PKD"/>
    <property type="match status" value="2"/>
</dbReference>
<protein>
    <recommendedName>
        <fullName evidence="2">PKD domain-containing protein</fullName>
    </recommendedName>
</protein>
<dbReference type="GO" id="GO:0005886">
    <property type="term" value="C:plasma membrane"/>
    <property type="evidence" value="ECO:0007669"/>
    <property type="project" value="TreeGrafter"/>
</dbReference>
<dbReference type="InterPro" id="IPR011042">
    <property type="entry name" value="6-blade_b-propeller_TolB-like"/>
</dbReference>
<dbReference type="SUPFAM" id="SSF101898">
    <property type="entry name" value="NHL repeat"/>
    <property type="match status" value="1"/>
</dbReference>
<dbReference type="SMART" id="SM00135">
    <property type="entry name" value="LY"/>
    <property type="match status" value="5"/>
</dbReference>
<accession>A0A4D7JW62</accession>
<dbReference type="InterPro" id="IPR022409">
    <property type="entry name" value="PKD/Chitinase_dom"/>
</dbReference>
<evidence type="ECO:0000313" key="4">
    <source>
        <dbReference type="Proteomes" id="UP000298616"/>
    </source>
</evidence>
<dbReference type="PROSITE" id="PS51120">
    <property type="entry name" value="LDLRB"/>
    <property type="match status" value="1"/>
</dbReference>
<sequence>MMKYFKIYSLLVLTFLFVFTSCDDEENIPAPEAGFTLPSTTFKAREVITPTNTSENGATYQWSLGNGELIYGESPSFSYSTEGSYTLTLVVQNEAGSSKLEQAITIAGILPIASFEVENIDRLIADSDVVFNNTSEDGVTYEWDFGDGATSTDVNPVHKYAQPGIYTVTLIATNEDGASEYSQDITIRTRPDELYFMDPSDFFLRRTLLGSDVITQDLVEMPGWGVGISFNTVDGMVYITDADNIDESVNKIWRLNPDGSGLEELVTGLTEPWLIDVDGNAGYIFWTDFSTGDVKRANLDGSDVQTIATYLDGFEYPEGISVYDGNVYLNDPVLDGILKISYDGSSVEQIIPEMGGIGIGIDKTNGMIYFHDQDAGAIKRADLGGNVEEGWAINLLDAADRVYGISVDVSTGKIYWTNRDSGLIGAADLSGENVETLAGSLSSPRGLTLIKNQ</sequence>
<dbReference type="OrthoDB" id="1488789at2"/>
<evidence type="ECO:0000256" key="1">
    <source>
        <dbReference type="SAM" id="SignalP"/>
    </source>
</evidence>
<name>A0A4D7JW62_9BACT</name>
<dbReference type="PROSITE" id="PS51257">
    <property type="entry name" value="PROKAR_LIPOPROTEIN"/>
    <property type="match status" value="1"/>
</dbReference>
<dbReference type="PANTHER" id="PTHR46513:SF13">
    <property type="entry name" value="EGF-LIKE DOMAIN-CONTAINING PROTEIN"/>
    <property type="match status" value="1"/>
</dbReference>
<dbReference type="Pfam" id="PF00801">
    <property type="entry name" value="PKD"/>
    <property type="match status" value="1"/>
</dbReference>
<keyword evidence="1" id="KW-0732">Signal</keyword>
<dbReference type="InterPro" id="IPR000033">
    <property type="entry name" value="LDLR_classB_rpt"/>
</dbReference>
<dbReference type="Pfam" id="PF18911">
    <property type="entry name" value="PKD_4"/>
    <property type="match status" value="1"/>
</dbReference>
<dbReference type="EMBL" id="CP028923">
    <property type="protein sequence ID" value="QCK16396.1"/>
    <property type="molecule type" value="Genomic_DNA"/>
</dbReference>
<dbReference type="Gene3D" id="2.120.10.30">
    <property type="entry name" value="TolB, C-terminal domain"/>
    <property type="match status" value="2"/>
</dbReference>
<dbReference type="SUPFAM" id="SSF63825">
    <property type="entry name" value="YWTD domain"/>
    <property type="match status" value="1"/>
</dbReference>
<dbReference type="AlphaFoldDB" id="A0A4D7JW62"/>
<dbReference type="InterPro" id="IPR035986">
    <property type="entry name" value="PKD_dom_sf"/>
</dbReference>
<dbReference type="SMART" id="SM00089">
    <property type="entry name" value="PKD"/>
    <property type="match status" value="2"/>
</dbReference>
<keyword evidence="4" id="KW-1185">Reference proteome</keyword>
<gene>
    <name evidence="3" type="ORF">DCC35_17480</name>
</gene>
<dbReference type="GO" id="GO:0017147">
    <property type="term" value="F:Wnt-protein binding"/>
    <property type="evidence" value="ECO:0007669"/>
    <property type="project" value="TreeGrafter"/>
</dbReference>
<proteinExistence type="predicted"/>
<feature type="signal peptide" evidence="1">
    <location>
        <begin position="1"/>
        <end position="24"/>
    </location>
</feature>
<dbReference type="InterPro" id="IPR000601">
    <property type="entry name" value="PKD_dom"/>
</dbReference>
<feature type="chain" id="PRO_5020912822" description="PKD domain-containing protein" evidence="1">
    <location>
        <begin position="25"/>
        <end position="453"/>
    </location>
</feature>
<dbReference type="KEGG" id="fpf:DCC35_17480"/>
<reference evidence="3 4" key="1">
    <citation type="submission" date="2018-04" db="EMBL/GenBank/DDBJ databases">
        <title>Complete genome uncultured novel isolate.</title>
        <authorList>
            <person name="Merlino G."/>
        </authorList>
    </citation>
    <scope>NUCLEOTIDE SEQUENCE [LARGE SCALE GENOMIC DNA]</scope>
    <source>
        <strain evidence="4">R1DC9</strain>
    </source>
</reference>
<evidence type="ECO:0000259" key="2">
    <source>
        <dbReference type="PROSITE" id="PS50093"/>
    </source>
</evidence>
<dbReference type="GO" id="GO:0060070">
    <property type="term" value="P:canonical Wnt signaling pathway"/>
    <property type="evidence" value="ECO:0007669"/>
    <property type="project" value="TreeGrafter"/>
</dbReference>